<proteinExistence type="predicted"/>
<dbReference type="Proteomes" id="UP000247555">
    <property type="component" value="Unassembled WGS sequence"/>
</dbReference>
<feature type="transmembrane region" description="Helical" evidence="1">
    <location>
        <begin position="45"/>
        <end position="65"/>
    </location>
</feature>
<protein>
    <submittedName>
        <fullName evidence="2">Uncharacterized protein</fullName>
    </submittedName>
</protein>
<evidence type="ECO:0000256" key="1">
    <source>
        <dbReference type="SAM" id="Phobius"/>
    </source>
</evidence>
<name>A0A318LHN4_9NEIS</name>
<sequence length="68" mass="7881">MASVRWPWGAVRVSSADTMRARLSFLSLSPYRDSPCCRPLQRIHLFYKAGLLVYTLWLSVVFFNLDKS</sequence>
<accession>A0A318LHN4</accession>
<keyword evidence="1" id="KW-0472">Membrane</keyword>
<evidence type="ECO:0000313" key="2">
    <source>
        <dbReference type="EMBL" id="PXX81187.1"/>
    </source>
</evidence>
<reference evidence="2 3" key="1">
    <citation type="submission" date="2018-05" db="EMBL/GenBank/DDBJ databases">
        <title>Genomic Encyclopedia of Type Strains, Phase IV (KMG-IV): sequencing the most valuable type-strain genomes for metagenomic binning, comparative biology and taxonomic classification.</title>
        <authorList>
            <person name="Goeker M."/>
        </authorList>
    </citation>
    <scope>NUCLEOTIDE SEQUENCE [LARGE SCALE GENOMIC DNA]</scope>
    <source>
        <strain evidence="2 3">DSM 29661</strain>
    </source>
</reference>
<dbReference type="EMBL" id="QJKI01000002">
    <property type="protein sequence ID" value="PXX81187.1"/>
    <property type="molecule type" value="Genomic_DNA"/>
</dbReference>
<organism evidence="2 3">
    <name type="scientific">Rivihabitans pingtungensis</name>
    <dbReference type="NCBI Taxonomy" id="1054498"/>
    <lineage>
        <taxon>Bacteria</taxon>
        <taxon>Pseudomonadati</taxon>
        <taxon>Pseudomonadota</taxon>
        <taxon>Betaproteobacteria</taxon>
        <taxon>Neisseriales</taxon>
        <taxon>Aquaspirillaceae</taxon>
        <taxon>Rivihabitans</taxon>
    </lineage>
</organism>
<keyword evidence="1" id="KW-0812">Transmembrane</keyword>
<evidence type="ECO:0000313" key="3">
    <source>
        <dbReference type="Proteomes" id="UP000247555"/>
    </source>
</evidence>
<keyword evidence="1" id="KW-1133">Transmembrane helix</keyword>
<dbReference type="AlphaFoldDB" id="A0A318LHN4"/>
<comment type="caution">
    <text evidence="2">The sequence shown here is derived from an EMBL/GenBank/DDBJ whole genome shotgun (WGS) entry which is preliminary data.</text>
</comment>
<gene>
    <name evidence="2" type="ORF">DFR34_10222</name>
</gene>
<keyword evidence="3" id="KW-1185">Reference proteome</keyword>